<evidence type="ECO:0000259" key="1">
    <source>
        <dbReference type="PROSITE" id="PS51833"/>
    </source>
</evidence>
<evidence type="ECO:0000313" key="3">
    <source>
        <dbReference type="Proteomes" id="UP000028878"/>
    </source>
</evidence>
<dbReference type="PANTHER" id="PTHR33525">
    <property type="match status" value="1"/>
</dbReference>
<keyword evidence="2" id="KW-0378">Hydrolase</keyword>
<accession>A0A1L1PMX4</accession>
<dbReference type="Pfam" id="PF08668">
    <property type="entry name" value="HDOD"/>
    <property type="match status" value="1"/>
</dbReference>
<dbReference type="SUPFAM" id="SSF109604">
    <property type="entry name" value="HD-domain/PDEase-like"/>
    <property type="match status" value="1"/>
</dbReference>
<evidence type="ECO:0000313" key="2">
    <source>
        <dbReference type="EMBL" id="CDN85921.1"/>
    </source>
</evidence>
<proteinExistence type="predicted"/>
<dbReference type="InterPro" id="IPR052340">
    <property type="entry name" value="RNase_Y/CdgJ"/>
</dbReference>
<name>A0A1L1PMX4_HYDIT</name>
<dbReference type="PANTHER" id="PTHR33525:SF4">
    <property type="entry name" value="CYCLIC DI-GMP PHOSPHODIESTERASE CDGJ"/>
    <property type="match status" value="1"/>
</dbReference>
<dbReference type="AlphaFoldDB" id="A0A1L1PMX4"/>
<keyword evidence="3" id="KW-1185">Reference proteome</keyword>
<dbReference type="InterPro" id="IPR013976">
    <property type="entry name" value="HDOD"/>
</dbReference>
<feature type="domain" description="HDOD" evidence="1">
    <location>
        <begin position="188"/>
        <end position="373"/>
    </location>
</feature>
<gene>
    <name evidence="2" type="ORF">BN948_00318</name>
</gene>
<sequence>MLMPAHTVLDSVAMAYVPLWNRARELAGVRLCVRAIHPEGVDARHLLEAIGEDWPEGAPPLLLSLQSPRLLQQALSCPPVRNTFLEVPASMFGAQETLNRLSLARRSGHLLVRHGDWSALHGLPTPGVDHRNLFTITPDDRLTPLPGQMVEGVDTQERLNQVLDQAQAAAVLGWPAADVLRAHKHQPLSYDPRVVQQVLLAIDDEECSVEYLERLVRQDPVLVYRILMLVNSAAYGLRREIGSLRHAIMMLGFRELGRWLTEQLPEAEPDVDLQPVRYAMVMRARLAHHLLATGSEDLLRAEVHMTALLSQLDQLLHQPLADLLHRLPLASRVTDAILRHDGPYFPLIDLARAMGDPERMDRMETLCRRHELTLEQVNRALLRMLATSRDHANKRSERLVS</sequence>
<reference evidence="3" key="1">
    <citation type="submission" date="2014-02" db="EMBL/GenBank/DDBJ databases">
        <authorList>
            <person name="Gan H."/>
        </authorList>
    </citation>
    <scope>NUCLEOTIDE SEQUENCE [LARGE SCALE GENOMIC DNA]</scope>
    <source>
        <strain evidence="3">S1</strain>
    </source>
</reference>
<organism evidence="2 3">
    <name type="scientific">Hydrogenophaga intermedia</name>
    <dbReference type="NCBI Taxonomy" id="65786"/>
    <lineage>
        <taxon>Bacteria</taxon>
        <taxon>Pseudomonadati</taxon>
        <taxon>Pseudomonadota</taxon>
        <taxon>Betaproteobacteria</taxon>
        <taxon>Burkholderiales</taxon>
        <taxon>Comamonadaceae</taxon>
        <taxon>Hydrogenophaga</taxon>
    </lineage>
</organism>
<dbReference type="Gene3D" id="1.10.3210.10">
    <property type="entry name" value="Hypothetical protein af1432"/>
    <property type="match status" value="1"/>
</dbReference>
<dbReference type="GO" id="GO:0016787">
    <property type="term" value="F:hydrolase activity"/>
    <property type="evidence" value="ECO:0007669"/>
    <property type="project" value="UniProtKB-KW"/>
</dbReference>
<dbReference type="Proteomes" id="UP000028878">
    <property type="component" value="Unassembled WGS sequence"/>
</dbReference>
<dbReference type="PROSITE" id="PS51833">
    <property type="entry name" value="HDOD"/>
    <property type="match status" value="1"/>
</dbReference>
<protein>
    <submittedName>
        <fullName evidence="2">Metal-dependent hydrolase hdod</fullName>
    </submittedName>
</protein>
<reference evidence="3" key="2">
    <citation type="submission" date="2014-11" db="EMBL/GenBank/DDBJ databases">
        <title>Draft genome sequence of Hydrogenophaga intermedia S1.</title>
        <authorList>
            <person name="Gan H.M."/>
            <person name="Chew T.H."/>
            <person name="Stolz A."/>
        </authorList>
    </citation>
    <scope>NUCLEOTIDE SEQUENCE [LARGE SCALE GENOMIC DNA]</scope>
    <source>
        <strain evidence="3">S1</strain>
    </source>
</reference>
<dbReference type="EMBL" id="CCAE010000002">
    <property type="protein sequence ID" value="CDN85921.1"/>
    <property type="molecule type" value="Genomic_DNA"/>
</dbReference>